<proteinExistence type="predicted"/>
<keyword evidence="3" id="KW-1185">Reference proteome</keyword>
<dbReference type="RefSeq" id="WP_349431055.1">
    <property type="nucleotide sequence ID" value="NZ_CP157743.1"/>
</dbReference>
<sequence>MQGENLRNILKKILSASELQEGIAWHRRNYDANSIIIKQGDLGQTLFFIEKGVLRVAGKVELDDRRQIQPGVCDLESGSIFGEICLHRSQTRMATVTAATDVKLLEIDGESLSSYLDANPIQGYLFYKELFGTMIKRLDVANHRVESLMAWGLKVHDIDKYL</sequence>
<dbReference type="PANTHER" id="PTHR11635:SF152">
    <property type="entry name" value="CAMP-DEPENDENT PROTEIN KINASE TYPE I REGULATORY SUBUNIT-RELATED"/>
    <property type="match status" value="1"/>
</dbReference>
<dbReference type="InterPro" id="IPR050503">
    <property type="entry name" value="cAMP-dep_PK_reg_su-like"/>
</dbReference>
<accession>A0AAU7NPH1</accession>
<dbReference type="GO" id="GO:0005952">
    <property type="term" value="C:cAMP-dependent protein kinase complex"/>
    <property type="evidence" value="ECO:0007669"/>
    <property type="project" value="InterPro"/>
</dbReference>
<dbReference type="PROSITE" id="PS50042">
    <property type="entry name" value="CNMP_BINDING_3"/>
    <property type="match status" value="1"/>
</dbReference>
<dbReference type="InterPro" id="IPR000595">
    <property type="entry name" value="cNMP-bd_dom"/>
</dbReference>
<dbReference type="SUPFAM" id="SSF51206">
    <property type="entry name" value="cAMP-binding domain-like"/>
    <property type="match status" value="1"/>
</dbReference>
<dbReference type="PANTHER" id="PTHR11635">
    <property type="entry name" value="CAMP-DEPENDENT PROTEIN KINASE REGULATORY CHAIN"/>
    <property type="match status" value="1"/>
</dbReference>
<dbReference type="PROSITE" id="PS00888">
    <property type="entry name" value="CNMP_BINDING_1"/>
    <property type="match status" value="1"/>
</dbReference>
<dbReference type="CDD" id="cd00038">
    <property type="entry name" value="CAP_ED"/>
    <property type="match status" value="1"/>
</dbReference>
<organism evidence="2 3">
    <name type="scientific">Methylomarinum roseum</name>
    <dbReference type="NCBI Taxonomy" id="3067653"/>
    <lineage>
        <taxon>Bacteria</taxon>
        <taxon>Pseudomonadati</taxon>
        <taxon>Pseudomonadota</taxon>
        <taxon>Gammaproteobacteria</taxon>
        <taxon>Methylococcales</taxon>
        <taxon>Methylococcaceae</taxon>
        <taxon>Methylomarinum</taxon>
    </lineage>
</organism>
<name>A0AAU7NPH1_9GAMM</name>
<dbReference type="Proteomes" id="UP001225378">
    <property type="component" value="Chromosome"/>
</dbReference>
<dbReference type="GO" id="GO:0030552">
    <property type="term" value="F:cAMP binding"/>
    <property type="evidence" value="ECO:0007669"/>
    <property type="project" value="TreeGrafter"/>
</dbReference>
<reference evidence="2 3" key="1">
    <citation type="journal article" date="2024" name="Microbiology">
        <title>Methylomarinum rosea sp. nov., a novel halophilic methanotrophic bacterium from the hypersaline Lake Elton.</title>
        <authorList>
            <person name="Suleimanov R.Z."/>
            <person name="Oshkin I.Y."/>
            <person name="Danilova O.V."/>
            <person name="Suzina N.E."/>
            <person name="Dedysh S.N."/>
        </authorList>
    </citation>
    <scope>NUCLEOTIDE SEQUENCE [LARGE SCALE GENOMIC DNA]</scope>
    <source>
        <strain evidence="2 3">Ch1-1</strain>
    </source>
</reference>
<dbReference type="InterPro" id="IPR018488">
    <property type="entry name" value="cNMP-bd_CS"/>
</dbReference>
<dbReference type="Pfam" id="PF00027">
    <property type="entry name" value="cNMP_binding"/>
    <property type="match status" value="1"/>
</dbReference>
<dbReference type="KEGG" id="mech:Q9L42_010795"/>
<evidence type="ECO:0000313" key="3">
    <source>
        <dbReference type="Proteomes" id="UP001225378"/>
    </source>
</evidence>
<dbReference type="SMART" id="SM00100">
    <property type="entry name" value="cNMP"/>
    <property type="match status" value="1"/>
</dbReference>
<dbReference type="AlphaFoldDB" id="A0AAU7NPH1"/>
<dbReference type="EMBL" id="CP157743">
    <property type="protein sequence ID" value="XBS18863.1"/>
    <property type="molecule type" value="Genomic_DNA"/>
</dbReference>
<protein>
    <submittedName>
        <fullName evidence="2">Cyclic nucleotide-binding domain-containing protein</fullName>
    </submittedName>
</protein>
<dbReference type="Gene3D" id="2.60.120.10">
    <property type="entry name" value="Jelly Rolls"/>
    <property type="match status" value="1"/>
</dbReference>
<dbReference type="GO" id="GO:0034236">
    <property type="term" value="F:protein kinase A catalytic subunit binding"/>
    <property type="evidence" value="ECO:0007669"/>
    <property type="project" value="TreeGrafter"/>
</dbReference>
<dbReference type="GO" id="GO:0004862">
    <property type="term" value="F:cAMP-dependent protein kinase inhibitor activity"/>
    <property type="evidence" value="ECO:0007669"/>
    <property type="project" value="TreeGrafter"/>
</dbReference>
<gene>
    <name evidence="2" type="ORF">Q9L42_010795</name>
</gene>
<evidence type="ECO:0000259" key="1">
    <source>
        <dbReference type="PROSITE" id="PS50042"/>
    </source>
</evidence>
<dbReference type="InterPro" id="IPR014710">
    <property type="entry name" value="RmlC-like_jellyroll"/>
</dbReference>
<dbReference type="GO" id="GO:0005829">
    <property type="term" value="C:cytosol"/>
    <property type="evidence" value="ECO:0007669"/>
    <property type="project" value="TreeGrafter"/>
</dbReference>
<dbReference type="InterPro" id="IPR018490">
    <property type="entry name" value="cNMP-bd_dom_sf"/>
</dbReference>
<feature type="domain" description="Cyclic nucleotide-binding" evidence="1">
    <location>
        <begin position="28"/>
        <end position="116"/>
    </location>
</feature>
<evidence type="ECO:0000313" key="2">
    <source>
        <dbReference type="EMBL" id="XBS18863.1"/>
    </source>
</evidence>